<comment type="caution">
    <text evidence="1">The sequence shown here is derived from an EMBL/GenBank/DDBJ whole genome shotgun (WGS) entry which is preliminary data.</text>
</comment>
<dbReference type="EMBL" id="NBIV01000027">
    <property type="protein sequence ID" value="PXF47265.1"/>
    <property type="molecule type" value="Genomic_DNA"/>
</dbReference>
<protein>
    <submittedName>
        <fullName evidence="1">Uncharacterized protein</fullName>
    </submittedName>
</protein>
<keyword evidence="2" id="KW-1185">Reference proteome</keyword>
<evidence type="ECO:0000313" key="1">
    <source>
        <dbReference type="EMBL" id="PXF47265.1"/>
    </source>
</evidence>
<evidence type="ECO:0000313" key="2">
    <source>
        <dbReference type="Proteomes" id="UP000247409"/>
    </source>
</evidence>
<name>A0A2V3IYX0_9FLOR</name>
<reference evidence="1 2" key="1">
    <citation type="journal article" date="2018" name="Mol. Biol. Evol.">
        <title>Analysis of the draft genome of the red seaweed Gracilariopsis chorda provides insights into genome size evolution in Rhodophyta.</title>
        <authorList>
            <person name="Lee J."/>
            <person name="Yang E.C."/>
            <person name="Graf L."/>
            <person name="Yang J.H."/>
            <person name="Qiu H."/>
            <person name="Zel Zion U."/>
            <person name="Chan C.X."/>
            <person name="Stephens T.G."/>
            <person name="Weber A.P.M."/>
            <person name="Boo G.H."/>
            <person name="Boo S.M."/>
            <person name="Kim K.M."/>
            <person name="Shin Y."/>
            <person name="Jung M."/>
            <person name="Lee S.J."/>
            <person name="Yim H.S."/>
            <person name="Lee J.H."/>
            <person name="Bhattacharya D."/>
            <person name="Yoon H.S."/>
        </authorList>
    </citation>
    <scope>NUCLEOTIDE SEQUENCE [LARGE SCALE GENOMIC DNA]</scope>
    <source>
        <strain evidence="1 2">SKKU-2015</strain>
        <tissue evidence="1">Whole body</tissue>
    </source>
</reference>
<gene>
    <name evidence="1" type="ORF">BWQ96_03040</name>
</gene>
<sequence length="162" mass="18192">MDNEEEYASPFEPERIAASKPGSVRSYCVSPTNGRLEWIQAKIKRSHLNSGSALSDDIGNFLLAGDKNPFDKPALIIHQSLGGVGNEVYNAFLEGRSFDRETFDNEVESTVYYALKDRDDLSEALVTVKFIFRNDVVTRPYKLAYQVQLPNGDIIENELVNV</sequence>
<dbReference type="AlphaFoldDB" id="A0A2V3IYX0"/>
<dbReference type="Proteomes" id="UP000247409">
    <property type="component" value="Unassembled WGS sequence"/>
</dbReference>
<accession>A0A2V3IYX0</accession>
<dbReference type="OrthoDB" id="10456877at2759"/>
<proteinExistence type="predicted"/>
<organism evidence="1 2">
    <name type="scientific">Gracilariopsis chorda</name>
    <dbReference type="NCBI Taxonomy" id="448386"/>
    <lineage>
        <taxon>Eukaryota</taxon>
        <taxon>Rhodophyta</taxon>
        <taxon>Florideophyceae</taxon>
        <taxon>Rhodymeniophycidae</taxon>
        <taxon>Gracilariales</taxon>
        <taxon>Gracilariaceae</taxon>
        <taxon>Gracilariopsis</taxon>
    </lineage>
</organism>